<reference evidence="2" key="1">
    <citation type="journal article" date="2017" name="Nat. Ecol. Evol.">
        <title>Genome expansion and lineage-specific genetic innovations in the forest pathogenic fungi Armillaria.</title>
        <authorList>
            <person name="Sipos G."/>
            <person name="Prasanna A.N."/>
            <person name="Walter M.C."/>
            <person name="O'Connor E."/>
            <person name="Balint B."/>
            <person name="Krizsan K."/>
            <person name="Kiss B."/>
            <person name="Hess J."/>
            <person name="Varga T."/>
            <person name="Slot J."/>
            <person name="Riley R."/>
            <person name="Boka B."/>
            <person name="Rigling D."/>
            <person name="Barry K."/>
            <person name="Lee J."/>
            <person name="Mihaltcheva S."/>
            <person name="LaButti K."/>
            <person name="Lipzen A."/>
            <person name="Waldron R."/>
            <person name="Moloney N.M."/>
            <person name="Sperisen C."/>
            <person name="Kredics L."/>
            <person name="Vagvoelgyi C."/>
            <person name="Patrignani A."/>
            <person name="Fitzpatrick D."/>
            <person name="Nagy I."/>
            <person name="Doyle S."/>
            <person name="Anderson J.B."/>
            <person name="Grigoriev I.V."/>
            <person name="Gueldener U."/>
            <person name="Muensterkoetter M."/>
            <person name="Nagy L.G."/>
        </authorList>
    </citation>
    <scope>NUCLEOTIDE SEQUENCE [LARGE SCALE GENOMIC DNA]</scope>
    <source>
        <strain evidence="2">28-4</strain>
    </source>
</reference>
<dbReference type="EMBL" id="KZ293502">
    <property type="protein sequence ID" value="PBK59554.1"/>
    <property type="molecule type" value="Genomic_DNA"/>
</dbReference>
<accession>A0A2H3AS31</accession>
<evidence type="ECO:0000313" key="2">
    <source>
        <dbReference type="Proteomes" id="UP000218334"/>
    </source>
</evidence>
<dbReference type="Proteomes" id="UP000218334">
    <property type="component" value="Unassembled WGS sequence"/>
</dbReference>
<organism evidence="1 2">
    <name type="scientific">Armillaria solidipes</name>
    <dbReference type="NCBI Taxonomy" id="1076256"/>
    <lineage>
        <taxon>Eukaryota</taxon>
        <taxon>Fungi</taxon>
        <taxon>Dikarya</taxon>
        <taxon>Basidiomycota</taxon>
        <taxon>Agaricomycotina</taxon>
        <taxon>Agaricomycetes</taxon>
        <taxon>Agaricomycetidae</taxon>
        <taxon>Agaricales</taxon>
        <taxon>Marasmiineae</taxon>
        <taxon>Physalacriaceae</taxon>
        <taxon>Armillaria</taxon>
    </lineage>
</organism>
<proteinExistence type="predicted"/>
<keyword evidence="2" id="KW-1185">Reference proteome</keyword>
<sequence>MALPQFKDFLSFGEGQLFSSQDIYNRIITSPSIAHALNIPGHEASFRIEIKDPDSMILRNDLYFPLLLAFLRDERVPIQSMKLKGLNWFNFLNPSAFRSALGPFLHICDLHLKSTTCSKYDMKCLIASLPKLARLFLAGCKLQGEGGPVTGAFPQGPTLKQISIDVLDGEYGVWDFLISPESPVSLSALTRIFITGDGTRVASDRTMVHRIQALLDRTEFAIEWFDIAYINMDEGLQPLHIENVKSISFTISLTDVMDQMYRCVQWWTATFLALPSETRFDRVTIEIAVDQHRVMNGSTPLPDSRLILWKALDEALCRPEVHISELHFYVHAKLNPESMYLTGYNYSGVMHWLCMHCLPRCRTKYESDFMLADEAYEEVDVSSL</sequence>
<gene>
    <name evidence="1" type="ORF">ARMSODRAFT_776620</name>
</gene>
<dbReference type="AlphaFoldDB" id="A0A2H3AS31"/>
<evidence type="ECO:0000313" key="1">
    <source>
        <dbReference type="EMBL" id="PBK59554.1"/>
    </source>
</evidence>
<name>A0A2H3AS31_9AGAR</name>
<evidence type="ECO:0008006" key="3">
    <source>
        <dbReference type="Google" id="ProtNLM"/>
    </source>
</evidence>
<protein>
    <recommendedName>
        <fullName evidence="3">F-box domain-containing protein</fullName>
    </recommendedName>
</protein>